<feature type="coiled-coil region" evidence="1">
    <location>
        <begin position="190"/>
        <end position="242"/>
    </location>
</feature>
<dbReference type="PANTHER" id="PTHR21625:SF1">
    <property type="entry name" value="DYNEIN REGULATORY COMPLEX PROTEIN 1"/>
    <property type="match status" value="1"/>
</dbReference>
<evidence type="ECO:0000313" key="5">
    <source>
        <dbReference type="Proteomes" id="UP000727407"/>
    </source>
</evidence>
<keyword evidence="1" id="KW-0175">Coiled coil</keyword>
<proteinExistence type="predicted"/>
<feature type="compositionally biased region" description="Basic and acidic residues" evidence="2">
    <location>
        <begin position="295"/>
        <end position="311"/>
    </location>
</feature>
<keyword evidence="5" id="KW-1185">Reference proteome</keyword>
<dbReference type="GO" id="GO:0070286">
    <property type="term" value="P:axonemal dynein complex assembly"/>
    <property type="evidence" value="ECO:0007669"/>
    <property type="project" value="InterPro"/>
</dbReference>
<protein>
    <submittedName>
        <fullName evidence="4">Dynein regulatory complex protein 1-like</fullName>
    </submittedName>
</protein>
<comment type="caution">
    <text evidence="4">The sequence shown here is derived from an EMBL/GenBank/DDBJ whole genome shotgun (WGS) entry which is preliminary data.</text>
</comment>
<gene>
    <name evidence="4" type="primary">drc1</name>
    <name evidence="4" type="ORF">DAT39_010650</name>
</gene>
<evidence type="ECO:0000256" key="2">
    <source>
        <dbReference type="SAM" id="MobiDB-lite"/>
    </source>
</evidence>
<accession>A0A8J4TKI9</accession>
<dbReference type="Proteomes" id="UP000727407">
    <property type="component" value="Unassembled WGS sequence"/>
</dbReference>
<evidence type="ECO:0000259" key="3">
    <source>
        <dbReference type="Pfam" id="PF14775"/>
    </source>
</evidence>
<feature type="domain" description="Dynein regulatory complex protein 1 C-terminal" evidence="3">
    <location>
        <begin position="456"/>
        <end position="482"/>
    </location>
</feature>
<dbReference type="GO" id="GO:0003352">
    <property type="term" value="P:regulation of cilium movement"/>
    <property type="evidence" value="ECO:0007669"/>
    <property type="project" value="TreeGrafter"/>
</dbReference>
<dbReference type="OrthoDB" id="10260459at2759"/>
<evidence type="ECO:0000313" key="4">
    <source>
        <dbReference type="EMBL" id="KAF5899651.1"/>
    </source>
</evidence>
<dbReference type="InterPro" id="IPR039750">
    <property type="entry name" value="DRC1/DRC2"/>
</dbReference>
<feature type="non-terminal residue" evidence="4">
    <location>
        <position position="1"/>
    </location>
</feature>
<dbReference type="GO" id="GO:0005858">
    <property type="term" value="C:axonemal dynein complex"/>
    <property type="evidence" value="ECO:0007669"/>
    <property type="project" value="InterPro"/>
</dbReference>
<dbReference type="AlphaFoldDB" id="A0A8J4TKI9"/>
<sequence length="482" mass="57028">MHLMILDRVEKLENEAKSSTEKFNEIMSKWSEAETKELKGRDDHFVKERKKEAEEVDLLIERMQEQISSMKKHYRKALEAVKCSFHDEQKDVLTASTNKWEQQRKELNDKELKFLMRRMDMVEEHEALLDRLRAENSEEYNQLKITLENDLQHLQQDLEKRKAVYQSNQEKLEYDLQKVKKFEEECSVIKAQQIRKITRLQDARNNLKKKCASQEKQSQEEIQSLTNKYRRLIQQCKDIQKRIRHFAEIDAKRYEEIWLMNEDEAKALVGRAVDLDRVIHEQVLGLTWRPPPLPFKDKSNPQQPEDKTKDTLGEFGCLGSPIGRMNCKSVKRLMELLCDEMGFLLERKCLELISSMEKNEQDFLKLSSICSVLGIENEEDVIEMTKFFLKYKQPQTEKSMSVKNKAENESNLIHANDLLKALRAFHDQYCKSRERHRQRGCASGLEKMTDSEVKMYWENIANVIPESKLKVWSVLEAGLKKY</sequence>
<dbReference type="InterPro" id="IPR029440">
    <property type="entry name" value="DRC1_C"/>
</dbReference>
<name>A0A8J4TKI9_CLAMG</name>
<dbReference type="EMBL" id="QNUK01000161">
    <property type="protein sequence ID" value="KAF5899651.1"/>
    <property type="molecule type" value="Genomic_DNA"/>
</dbReference>
<dbReference type="PANTHER" id="PTHR21625">
    <property type="entry name" value="NYD-SP28 PROTEIN"/>
    <property type="match status" value="1"/>
</dbReference>
<evidence type="ECO:0000256" key="1">
    <source>
        <dbReference type="SAM" id="Coils"/>
    </source>
</evidence>
<dbReference type="GO" id="GO:0060285">
    <property type="term" value="P:cilium-dependent cell motility"/>
    <property type="evidence" value="ECO:0007669"/>
    <property type="project" value="TreeGrafter"/>
</dbReference>
<feature type="coiled-coil region" evidence="1">
    <location>
        <begin position="9"/>
        <end position="164"/>
    </location>
</feature>
<dbReference type="Pfam" id="PF14775">
    <property type="entry name" value="NYD-SP28_assoc"/>
    <property type="match status" value="1"/>
</dbReference>
<reference evidence="4" key="1">
    <citation type="submission" date="2020-07" db="EMBL/GenBank/DDBJ databases">
        <title>Clarias magur genome sequencing, assembly and annotation.</title>
        <authorList>
            <person name="Kushwaha B."/>
            <person name="Kumar R."/>
            <person name="Das P."/>
            <person name="Joshi C.G."/>
            <person name="Kumar D."/>
            <person name="Nagpure N.S."/>
            <person name="Pandey M."/>
            <person name="Agarwal S."/>
            <person name="Srivastava S."/>
            <person name="Singh M."/>
            <person name="Sahoo L."/>
            <person name="Jayasankar P."/>
            <person name="Meher P.K."/>
            <person name="Koringa P.G."/>
            <person name="Iquebal M.A."/>
            <person name="Das S.P."/>
            <person name="Bit A."/>
            <person name="Patnaik S."/>
            <person name="Patel N."/>
            <person name="Shah T.M."/>
            <person name="Hinsu A."/>
            <person name="Jena J.K."/>
        </authorList>
    </citation>
    <scope>NUCLEOTIDE SEQUENCE</scope>
    <source>
        <strain evidence="4">CIFAMagur01</strain>
        <tissue evidence="4">Testis</tissue>
    </source>
</reference>
<feature type="region of interest" description="Disordered" evidence="2">
    <location>
        <begin position="291"/>
        <end position="311"/>
    </location>
</feature>
<organism evidence="4 5">
    <name type="scientific">Clarias magur</name>
    <name type="common">Asian catfish</name>
    <name type="synonym">Macropteronotus magur</name>
    <dbReference type="NCBI Taxonomy" id="1594786"/>
    <lineage>
        <taxon>Eukaryota</taxon>
        <taxon>Metazoa</taxon>
        <taxon>Chordata</taxon>
        <taxon>Craniata</taxon>
        <taxon>Vertebrata</taxon>
        <taxon>Euteleostomi</taxon>
        <taxon>Actinopterygii</taxon>
        <taxon>Neopterygii</taxon>
        <taxon>Teleostei</taxon>
        <taxon>Ostariophysi</taxon>
        <taxon>Siluriformes</taxon>
        <taxon>Clariidae</taxon>
        <taxon>Clarias</taxon>
    </lineage>
</organism>